<reference evidence="1" key="1">
    <citation type="journal article" date="2020" name="Nature">
        <title>Giant virus diversity and host interactions through global metagenomics.</title>
        <authorList>
            <person name="Schulz F."/>
            <person name="Roux S."/>
            <person name="Paez-Espino D."/>
            <person name="Jungbluth S."/>
            <person name="Walsh D.A."/>
            <person name="Denef V.J."/>
            <person name="McMahon K.D."/>
            <person name="Konstantinidis K.T."/>
            <person name="Eloe-Fadrosh E.A."/>
            <person name="Kyrpides N.C."/>
            <person name="Woyke T."/>
        </authorList>
    </citation>
    <scope>NUCLEOTIDE SEQUENCE</scope>
    <source>
        <strain evidence="1">GVMAG-M-3300025880-56</strain>
    </source>
</reference>
<protein>
    <submittedName>
        <fullName evidence="1">Uncharacterized protein</fullName>
    </submittedName>
</protein>
<dbReference type="AlphaFoldDB" id="A0A6C0J8T6"/>
<proteinExistence type="predicted"/>
<organism evidence="1">
    <name type="scientific">viral metagenome</name>
    <dbReference type="NCBI Taxonomy" id="1070528"/>
    <lineage>
        <taxon>unclassified sequences</taxon>
        <taxon>metagenomes</taxon>
        <taxon>organismal metagenomes</taxon>
    </lineage>
</organism>
<name>A0A6C0J8T6_9ZZZZ</name>
<evidence type="ECO:0000313" key="1">
    <source>
        <dbReference type="EMBL" id="QHU02039.1"/>
    </source>
</evidence>
<dbReference type="EMBL" id="MN740351">
    <property type="protein sequence ID" value="QHU02039.1"/>
    <property type="molecule type" value="Genomic_DNA"/>
</dbReference>
<accession>A0A6C0J8T6</accession>
<sequence>MASKHTKPFSKNYPKLNNVESVVKIVIDLLKKMPVNEEHIQLGINFDIFNLLITNNWYLKKHNHFLKTVTNKAKVMADEFKIKVDNGEFTKKTMLLLEQNIGYFVNPFEHWHNYLLNFQTQEILTKPIYALDNGYKFGENCDYIKDIKKEPLMLRRLRN</sequence>